<dbReference type="RefSeq" id="XP_018290642.1">
    <property type="nucleotide sequence ID" value="XM_018428351.1"/>
</dbReference>
<dbReference type="OrthoDB" id="1700726at2759"/>
<feature type="region of interest" description="Disordered" evidence="6">
    <location>
        <begin position="1"/>
        <end position="20"/>
    </location>
</feature>
<evidence type="ECO:0000313" key="9">
    <source>
        <dbReference type="Proteomes" id="UP000077315"/>
    </source>
</evidence>
<dbReference type="SUPFAM" id="SSF56801">
    <property type="entry name" value="Acetyl-CoA synthetase-like"/>
    <property type="match status" value="1"/>
</dbReference>
<evidence type="ECO:0000256" key="6">
    <source>
        <dbReference type="SAM" id="MobiDB-lite"/>
    </source>
</evidence>
<evidence type="ECO:0000256" key="4">
    <source>
        <dbReference type="ARBA" id="ARBA00022840"/>
    </source>
</evidence>
<evidence type="ECO:0000313" key="8">
    <source>
        <dbReference type="EMBL" id="OAD72602.1"/>
    </source>
</evidence>
<reference evidence="9" key="1">
    <citation type="submission" date="2015-06" db="EMBL/GenBank/DDBJ databases">
        <title>Expansion of signal transduction pathways in fungi by whole-genome duplication.</title>
        <authorList>
            <consortium name="DOE Joint Genome Institute"/>
            <person name="Corrochano L.M."/>
            <person name="Kuo A."/>
            <person name="Marcet-Houben M."/>
            <person name="Polaino S."/>
            <person name="Salamov A."/>
            <person name="Villalobos J.M."/>
            <person name="Alvarez M.I."/>
            <person name="Avalos J."/>
            <person name="Benito E.P."/>
            <person name="Benoit I."/>
            <person name="Burger G."/>
            <person name="Camino L.P."/>
            <person name="Canovas D."/>
            <person name="Cerda-Olmedo E."/>
            <person name="Cheng J.-F."/>
            <person name="Dominguez A."/>
            <person name="Elias M."/>
            <person name="Eslava A.P."/>
            <person name="Glaser F."/>
            <person name="Grimwood J."/>
            <person name="Gutierrez G."/>
            <person name="Heitman J."/>
            <person name="Henrissat B."/>
            <person name="Iturriaga E.A."/>
            <person name="Lang B.F."/>
            <person name="Lavin J.L."/>
            <person name="Lee S."/>
            <person name="Li W."/>
            <person name="Lindquist E."/>
            <person name="Lopez-Garcia S."/>
            <person name="Luque E.M."/>
            <person name="Marcos A.T."/>
            <person name="Martin J."/>
            <person name="McCluskey K."/>
            <person name="Medina H.R."/>
            <person name="Miralles-Duran A."/>
            <person name="Miyazaki A."/>
            <person name="Munoz-Torres E."/>
            <person name="Oguiza J.A."/>
            <person name="Ohm R."/>
            <person name="Olmedo M."/>
            <person name="Orejas M."/>
            <person name="Ortiz-Castellanos L."/>
            <person name="Pisabarro A.G."/>
            <person name="Rodriguez-Romero J."/>
            <person name="Ruiz-Herrera J."/>
            <person name="Ruiz-Vazquez R."/>
            <person name="Sanz C."/>
            <person name="Schackwitz W."/>
            <person name="Schmutz J."/>
            <person name="Shahriari M."/>
            <person name="Shelest E."/>
            <person name="Silva-Franco F."/>
            <person name="Soanes D."/>
            <person name="Syed K."/>
            <person name="Tagua V.G."/>
            <person name="Talbot N.J."/>
            <person name="Thon M."/>
            <person name="De vries R.P."/>
            <person name="Wiebenga A."/>
            <person name="Yadav J.S."/>
            <person name="Braun E.L."/>
            <person name="Baker S."/>
            <person name="Garre V."/>
            <person name="Horwitz B."/>
            <person name="Torres-Martinez S."/>
            <person name="Idnurm A."/>
            <person name="Herrera-Estrella A."/>
            <person name="Gabaldon T."/>
            <person name="Grigoriev I.V."/>
        </authorList>
    </citation>
    <scope>NUCLEOTIDE SEQUENCE [LARGE SCALE GENOMIC DNA]</scope>
    <source>
        <strain evidence="9">NRRL 1555(-)</strain>
    </source>
</reference>
<evidence type="ECO:0000256" key="2">
    <source>
        <dbReference type="ARBA" id="ARBA00022598"/>
    </source>
</evidence>
<keyword evidence="9" id="KW-1185">Reference proteome</keyword>
<dbReference type="GeneID" id="28989257"/>
<dbReference type="GO" id="GO:0035336">
    <property type="term" value="P:long-chain fatty-acyl-CoA metabolic process"/>
    <property type="evidence" value="ECO:0007669"/>
    <property type="project" value="TreeGrafter"/>
</dbReference>
<dbReference type="GO" id="GO:0004467">
    <property type="term" value="F:long-chain fatty acid-CoA ligase activity"/>
    <property type="evidence" value="ECO:0007669"/>
    <property type="project" value="UniProtKB-EC"/>
</dbReference>
<dbReference type="InterPro" id="IPR042099">
    <property type="entry name" value="ANL_N_sf"/>
</dbReference>
<keyword evidence="3" id="KW-0547">Nucleotide-binding</keyword>
<dbReference type="PANTHER" id="PTHR43272:SF83">
    <property type="entry name" value="ACYL-COA SYNTHETASE LONG-CHAIN, ISOFORM J"/>
    <property type="match status" value="1"/>
</dbReference>
<dbReference type="InterPro" id="IPR000873">
    <property type="entry name" value="AMP-dep_synth/lig_dom"/>
</dbReference>
<feature type="domain" description="AMP-dependent synthetase/ligase" evidence="7">
    <location>
        <begin position="92"/>
        <end position="498"/>
    </location>
</feature>
<dbReference type="GO" id="GO:0005524">
    <property type="term" value="F:ATP binding"/>
    <property type="evidence" value="ECO:0007669"/>
    <property type="project" value="UniProtKB-KW"/>
</dbReference>
<keyword evidence="2" id="KW-0436">Ligase</keyword>
<accession>A0A162U120</accession>
<gene>
    <name evidence="8" type="ORF">PHYBLDRAFT_113748</name>
</gene>
<dbReference type="PROSITE" id="PS00455">
    <property type="entry name" value="AMP_BINDING"/>
    <property type="match status" value="1"/>
</dbReference>
<evidence type="ECO:0000259" key="7">
    <source>
        <dbReference type="Pfam" id="PF00501"/>
    </source>
</evidence>
<sequence>MKSYSFEIGPEQPNGGRIRRSTNAVDGLIRGPDKNVHTLYDVLQYAVKKYGDADAFGYRKLEAVVEEEKQVTKFIDGVETKETKIWKYFQYSGYYYMSYKEASRKAHDIGAGLYYLGMREKSKIEIFAPTSLNWIVASHSAFTQNMSIVTAYDTLGEEGLLHSMNETEVEAIYTSTELLGTVAKVAVKCPTLKIIMYSGEATPEAIEKAKVGNVEQVLSMDEIAAYGRANPREAREPEPEDICCIMYTSGSTGNPKGVILSHKNIASAVGSTHEQLHSYVSPRDSMMAYLPLAHVFEFVTEHACIFWGVTLGYGSPRTLTDASVRNCKGDIKEFRPTLMTGVPAVWESIRKGVLAKINESSPNVQKVFYKAFAAKAWLQEHHYPTYLLDTAVFNKIKDQVGGRLRVAISGGAPMSIETQRFLSVTVCPVLAGYGMTESCSMTTLMVPELYSVGNVGGPQPCAEIKLVDVPDAGYLSSNSPKPQGEVWMRGPSVTKGYWKREDATREAFSDDGWLMTGDIGEWNEDGSLSVIDRKKNLVKLSNGEYIALEKMESIYKSCLYIGNICVCADSLLPRAIALVVPLEPAIRKMARQKGVETNDWEELCTNEVVKKAVLSALNAQAKSGGLKGAELLFDIHIVSDEWTIESGLLTAAQKLKRQDIGKRYKAEIDEVNSKQIK</sequence>
<comment type="similarity">
    <text evidence="1">Belongs to the ATP-dependent AMP-binding enzyme family.</text>
</comment>
<dbReference type="Proteomes" id="UP000077315">
    <property type="component" value="Unassembled WGS sequence"/>
</dbReference>
<dbReference type="EMBL" id="KV440983">
    <property type="protein sequence ID" value="OAD72602.1"/>
    <property type="molecule type" value="Genomic_DNA"/>
</dbReference>
<comment type="catalytic activity">
    <reaction evidence="5">
        <text>a long-chain fatty acid + ATP + CoA = a long-chain fatty acyl-CoA + AMP + diphosphate</text>
        <dbReference type="Rhea" id="RHEA:15421"/>
        <dbReference type="ChEBI" id="CHEBI:30616"/>
        <dbReference type="ChEBI" id="CHEBI:33019"/>
        <dbReference type="ChEBI" id="CHEBI:57287"/>
        <dbReference type="ChEBI" id="CHEBI:57560"/>
        <dbReference type="ChEBI" id="CHEBI:83139"/>
        <dbReference type="ChEBI" id="CHEBI:456215"/>
        <dbReference type="EC" id="6.2.1.3"/>
    </reaction>
</comment>
<dbReference type="GO" id="GO:0005886">
    <property type="term" value="C:plasma membrane"/>
    <property type="evidence" value="ECO:0007669"/>
    <property type="project" value="TreeGrafter"/>
</dbReference>
<dbReference type="InterPro" id="IPR020845">
    <property type="entry name" value="AMP-binding_CS"/>
</dbReference>
<dbReference type="GO" id="GO:0005783">
    <property type="term" value="C:endoplasmic reticulum"/>
    <property type="evidence" value="ECO:0007669"/>
    <property type="project" value="TreeGrafter"/>
</dbReference>
<evidence type="ECO:0000256" key="3">
    <source>
        <dbReference type="ARBA" id="ARBA00022741"/>
    </source>
</evidence>
<proteinExistence type="inferred from homology"/>
<dbReference type="InParanoid" id="A0A162U120"/>
<name>A0A162U120_PHYB8</name>
<dbReference type="PANTHER" id="PTHR43272">
    <property type="entry name" value="LONG-CHAIN-FATTY-ACID--COA LIGASE"/>
    <property type="match status" value="1"/>
</dbReference>
<dbReference type="VEuPathDB" id="FungiDB:PHYBLDRAFT_113748"/>
<evidence type="ECO:0000256" key="1">
    <source>
        <dbReference type="ARBA" id="ARBA00006432"/>
    </source>
</evidence>
<organism evidence="8 9">
    <name type="scientific">Phycomyces blakesleeanus (strain ATCC 8743b / DSM 1359 / FGSC 10004 / NBRC 33097 / NRRL 1555)</name>
    <dbReference type="NCBI Taxonomy" id="763407"/>
    <lineage>
        <taxon>Eukaryota</taxon>
        <taxon>Fungi</taxon>
        <taxon>Fungi incertae sedis</taxon>
        <taxon>Mucoromycota</taxon>
        <taxon>Mucoromycotina</taxon>
        <taxon>Mucoromycetes</taxon>
        <taxon>Mucorales</taxon>
        <taxon>Phycomycetaceae</taxon>
        <taxon>Phycomyces</taxon>
    </lineage>
</organism>
<dbReference type="Pfam" id="PF00501">
    <property type="entry name" value="AMP-binding"/>
    <property type="match status" value="1"/>
</dbReference>
<dbReference type="GO" id="GO:0005811">
    <property type="term" value="C:lipid droplet"/>
    <property type="evidence" value="ECO:0007669"/>
    <property type="project" value="TreeGrafter"/>
</dbReference>
<dbReference type="AlphaFoldDB" id="A0A162U120"/>
<protein>
    <recommendedName>
        <fullName evidence="7">AMP-dependent synthetase/ligase domain-containing protein</fullName>
    </recommendedName>
</protein>
<keyword evidence="4" id="KW-0067">ATP-binding</keyword>
<evidence type="ECO:0000256" key="5">
    <source>
        <dbReference type="ARBA" id="ARBA00036813"/>
    </source>
</evidence>
<dbReference type="FunCoup" id="A0A162U120">
    <property type="interactions" value="227"/>
</dbReference>
<dbReference type="STRING" id="763407.A0A162U120"/>
<dbReference type="Gene3D" id="3.40.50.12780">
    <property type="entry name" value="N-terminal domain of ligase-like"/>
    <property type="match status" value="1"/>
</dbReference>